<feature type="compositionally biased region" description="Basic residues" evidence="3">
    <location>
        <begin position="60"/>
        <end position="72"/>
    </location>
</feature>
<dbReference type="EMBL" id="QRBI01000112">
    <property type="protein sequence ID" value="RMC10036.1"/>
    <property type="molecule type" value="Genomic_DNA"/>
</dbReference>
<feature type="repeat" description="TPR" evidence="2">
    <location>
        <begin position="149"/>
        <end position="182"/>
    </location>
</feature>
<evidence type="ECO:0000256" key="3">
    <source>
        <dbReference type="SAM" id="MobiDB-lite"/>
    </source>
</evidence>
<evidence type="ECO:0000313" key="5">
    <source>
        <dbReference type="Proteomes" id="UP000269221"/>
    </source>
</evidence>
<proteinExistence type="predicted"/>
<dbReference type="OrthoDB" id="629492at2759"/>
<dbReference type="PROSITE" id="PS50005">
    <property type="entry name" value="TPR"/>
    <property type="match status" value="3"/>
</dbReference>
<dbReference type="PANTHER" id="PTHR46423:SF1">
    <property type="entry name" value="RNA POLYMERASE II-ASSOCIATED PROTEIN 3"/>
    <property type="match status" value="1"/>
</dbReference>
<feature type="repeat" description="TPR" evidence="2">
    <location>
        <begin position="300"/>
        <end position="333"/>
    </location>
</feature>
<organism evidence="4 5">
    <name type="scientific">Hirundo rustica rustica</name>
    <dbReference type="NCBI Taxonomy" id="333673"/>
    <lineage>
        <taxon>Eukaryota</taxon>
        <taxon>Metazoa</taxon>
        <taxon>Chordata</taxon>
        <taxon>Craniata</taxon>
        <taxon>Vertebrata</taxon>
        <taxon>Euteleostomi</taxon>
        <taxon>Archelosauria</taxon>
        <taxon>Archosauria</taxon>
        <taxon>Dinosauria</taxon>
        <taxon>Saurischia</taxon>
        <taxon>Theropoda</taxon>
        <taxon>Coelurosauria</taxon>
        <taxon>Aves</taxon>
        <taxon>Neognathae</taxon>
        <taxon>Neoaves</taxon>
        <taxon>Telluraves</taxon>
        <taxon>Australaves</taxon>
        <taxon>Passeriformes</taxon>
        <taxon>Sylvioidea</taxon>
        <taxon>Hirundinidae</taxon>
        <taxon>Hirundo</taxon>
    </lineage>
</organism>
<reference evidence="4 5" key="1">
    <citation type="submission" date="2018-07" db="EMBL/GenBank/DDBJ databases">
        <title>A high quality draft genome assembly of the barn swallow (H. rustica rustica).</title>
        <authorList>
            <person name="Formenti G."/>
            <person name="Chiara M."/>
            <person name="Poveda L."/>
            <person name="Francoijs K.-J."/>
            <person name="Bonisoli-Alquati A."/>
            <person name="Canova L."/>
            <person name="Gianfranceschi L."/>
            <person name="Horner D.S."/>
            <person name="Saino N."/>
        </authorList>
    </citation>
    <scope>NUCLEOTIDE SEQUENCE [LARGE SCALE GENOMIC DNA]</scope>
    <source>
        <strain evidence="4">Chelidonia</strain>
        <tissue evidence="4">Blood</tissue>
    </source>
</reference>
<accession>A0A3M0KA21</accession>
<dbReference type="InterPro" id="IPR051966">
    <property type="entry name" value="RPAP3"/>
</dbReference>
<dbReference type="PANTHER" id="PTHR46423">
    <property type="entry name" value="RNA POLYMERASE II-ASSOCIATED PROTEIN 3"/>
    <property type="match status" value="1"/>
</dbReference>
<feature type="repeat" description="TPR" evidence="2">
    <location>
        <begin position="217"/>
        <end position="250"/>
    </location>
</feature>
<dbReference type="Pfam" id="PF13181">
    <property type="entry name" value="TPR_8"/>
    <property type="match status" value="3"/>
</dbReference>
<dbReference type="Proteomes" id="UP000269221">
    <property type="component" value="Unassembled WGS sequence"/>
</dbReference>
<keyword evidence="1 2" id="KW-0802">TPR repeat</keyword>
<evidence type="ECO:0000256" key="2">
    <source>
        <dbReference type="PROSITE-ProRule" id="PRU00339"/>
    </source>
</evidence>
<gene>
    <name evidence="4" type="ORF">DUI87_12831</name>
</gene>
<dbReference type="AlphaFoldDB" id="A0A3M0KA21"/>
<evidence type="ECO:0000313" key="4">
    <source>
        <dbReference type="EMBL" id="RMC10036.1"/>
    </source>
</evidence>
<evidence type="ECO:0000256" key="1">
    <source>
        <dbReference type="ARBA" id="ARBA00022803"/>
    </source>
</evidence>
<dbReference type="GO" id="GO:0101031">
    <property type="term" value="C:protein folding chaperone complex"/>
    <property type="evidence" value="ECO:0007669"/>
    <property type="project" value="TreeGrafter"/>
</dbReference>
<dbReference type="SMART" id="SM00028">
    <property type="entry name" value="TPR"/>
    <property type="match status" value="4"/>
</dbReference>
<feature type="region of interest" description="Disordered" evidence="3">
    <location>
        <begin position="41"/>
        <end position="81"/>
    </location>
</feature>
<keyword evidence="5" id="KW-1185">Reference proteome</keyword>
<protein>
    <recommendedName>
        <fullName evidence="6">RNA-polymerase II-associated protein 3-like C-terminal domain-containing protein</fullName>
    </recommendedName>
</protein>
<sequence length="482" mass="54410">MMSAPSKAIELQLQVKQNAEELQDFMRELESWEKDIKEVDSELRKQSGVPEENLPPIRNKAFKKKKKSKNKVPSKITSEENKKNKIKSYDYEAWGKLDVDKILEELDKEDSTHDSVSPESDSEEDGIHVDAEKALAEKEKVTELLMFIIGKVAIWGNNYFKQGNFDEAIKCYTRGMHSDPYNPVLPTNRASAFYRMKKFSVAESDCNLALALDRNYIKAYVRRGAARFALKNLQGAKEDYEKVLELDANNFEAKNELRKINQALSSKENSEQKEFEVAVRTGLTDEEKQRIEDQQLKQKAIAEKDLGNGYFKEGKYEAAIECYTRGIAADGTNALLPANRAMAYLKIEKGRCFLSKLSDDKKLGEVASTPEGSEPSRRTLTDWREKANAGSCTWGRITPASTGLGLTCWEKDLVDKLSMSQQCPCGQEGQWTPGLHLEEHCHQGQAGDPAPPLSPGEAHLECCVQFWAPQCKRDTELFGVEE</sequence>
<evidence type="ECO:0008006" key="6">
    <source>
        <dbReference type="Google" id="ProtNLM"/>
    </source>
</evidence>
<dbReference type="SUPFAM" id="SSF48452">
    <property type="entry name" value="TPR-like"/>
    <property type="match status" value="2"/>
</dbReference>
<dbReference type="Gene3D" id="1.25.40.10">
    <property type="entry name" value="Tetratricopeptide repeat domain"/>
    <property type="match status" value="2"/>
</dbReference>
<dbReference type="InterPro" id="IPR019734">
    <property type="entry name" value="TPR_rpt"/>
</dbReference>
<name>A0A3M0KA21_HIRRU</name>
<dbReference type="STRING" id="333673.A0A3M0KA21"/>
<comment type="caution">
    <text evidence="4">The sequence shown here is derived from an EMBL/GenBank/DDBJ whole genome shotgun (WGS) entry which is preliminary data.</text>
</comment>
<dbReference type="InterPro" id="IPR011990">
    <property type="entry name" value="TPR-like_helical_dom_sf"/>
</dbReference>